<dbReference type="EMBL" id="CABVIY010000004">
    <property type="protein sequence ID" value="VVP90194.1"/>
    <property type="molecule type" value="Genomic_DNA"/>
</dbReference>
<proteinExistence type="predicted"/>
<organism evidence="1 2">
    <name type="scientific">Pseudomonas fluorescens</name>
    <dbReference type="NCBI Taxonomy" id="294"/>
    <lineage>
        <taxon>Bacteria</taxon>
        <taxon>Pseudomonadati</taxon>
        <taxon>Pseudomonadota</taxon>
        <taxon>Gammaproteobacteria</taxon>
        <taxon>Pseudomonadales</taxon>
        <taxon>Pseudomonadaceae</taxon>
        <taxon>Pseudomonas</taxon>
    </lineage>
</organism>
<evidence type="ECO:0000313" key="1">
    <source>
        <dbReference type="EMBL" id="VVP90194.1"/>
    </source>
</evidence>
<protein>
    <submittedName>
        <fullName evidence="1">Uncharacterized protein</fullName>
    </submittedName>
</protein>
<evidence type="ECO:0000313" key="2">
    <source>
        <dbReference type="Proteomes" id="UP000326611"/>
    </source>
</evidence>
<accession>A0A5E7SVV2</accession>
<reference evidence="1 2" key="1">
    <citation type="submission" date="2019-09" db="EMBL/GenBank/DDBJ databases">
        <authorList>
            <person name="Chandra G."/>
            <person name="Truman W A."/>
        </authorList>
    </citation>
    <scope>NUCLEOTIDE SEQUENCE [LARGE SCALE GENOMIC DNA]</scope>
    <source>
        <strain evidence="1">PS918</strain>
    </source>
</reference>
<dbReference type="Proteomes" id="UP000326611">
    <property type="component" value="Unassembled WGS sequence"/>
</dbReference>
<name>A0A5E7SVV2_PSEFL</name>
<dbReference type="OrthoDB" id="7019745at2"/>
<gene>
    <name evidence="1" type="ORF">PS918_03157</name>
</gene>
<dbReference type="AlphaFoldDB" id="A0A5E7SVV2"/>
<sequence>MRKYILEYLFDGECRTYVLELEQLRLLEHEAALHLLQLHFGDGENSLIMPTADATPEKILEQAELVGVTQIEVVNQMR</sequence>
<dbReference type="RefSeq" id="WP_150771192.1">
    <property type="nucleotide sequence ID" value="NZ_CABVIY010000004.1"/>
</dbReference>